<sequence length="228" mass="25535">MAGSALNGLPASITPEDITTVWPRLIEEFEPGQVLSDDNYSVASLFDPELTHLVTDASQDNVKCLLAKTCILMISSAKLDTERSSRPYSLDEWWARFERVDRAVNRFMETMPPVYVGRNNEELSYLTIVHSGIYCAQVQLHSALAGYEIAQAAQDGQPDDFLGAWVSVSDVLIRDIPRLKKIGKVTQALEKENQLAILEKCMERSVAAYPVFSLQLKQIQSLKEQQVD</sequence>
<protein>
    <submittedName>
        <fullName evidence="1">Uncharacterized protein</fullName>
    </submittedName>
</protein>
<comment type="caution">
    <text evidence="1">The sequence shown here is derived from an EMBL/GenBank/DDBJ whole genome shotgun (WGS) entry which is preliminary data.</text>
</comment>
<gene>
    <name evidence="1" type="ORF">BN14_03333</name>
</gene>
<organism evidence="1 2">
    <name type="scientific">Thanatephorus cucumeris (strain AG1-IB / isolate 7/3/14)</name>
    <name type="common">Lettuce bottom rot fungus</name>
    <name type="synonym">Rhizoctonia solani</name>
    <dbReference type="NCBI Taxonomy" id="1108050"/>
    <lineage>
        <taxon>Eukaryota</taxon>
        <taxon>Fungi</taxon>
        <taxon>Dikarya</taxon>
        <taxon>Basidiomycota</taxon>
        <taxon>Agaricomycotina</taxon>
        <taxon>Agaricomycetes</taxon>
        <taxon>Cantharellales</taxon>
        <taxon>Ceratobasidiaceae</taxon>
        <taxon>Rhizoctonia</taxon>
        <taxon>Rhizoctonia solani AG-1</taxon>
    </lineage>
</organism>
<dbReference type="Proteomes" id="UP000012065">
    <property type="component" value="Unassembled WGS sequence"/>
</dbReference>
<name>M5BQ56_THACB</name>
<proteinExistence type="predicted"/>
<dbReference type="EMBL" id="CAOJ01004630">
    <property type="protein sequence ID" value="CCO29324.1"/>
    <property type="molecule type" value="Genomic_DNA"/>
</dbReference>
<dbReference type="HOGENOM" id="CLU_1215511_0_0_1"/>
<evidence type="ECO:0000313" key="1">
    <source>
        <dbReference type="EMBL" id="CCO29324.1"/>
    </source>
</evidence>
<dbReference type="AlphaFoldDB" id="M5BQ56"/>
<evidence type="ECO:0000313" key="2">
    <source>
        <dbReference type="Proteomes" id="UP000012065"/>
    </source>
</evidence>
<reference evidence="1 2" key="1">
    <citation type="journal article" date="2013" name="J. Biotechnol.">
        <title>Establishment and interpretation of the genome sequence of the phytopathogenic fungus Rhizoctonia solani AG1-IB isolate 7/3/14.</title>
        <authorList>
            <person name="Wibberg D.W."/>
            <person name="Jelonek L.J."/>
            <person name="Rupp O.R."/>
            <person name="Hennig M.H."/>
            <person name="Eikmeyer F.E."/>
            <person name="Goesmann A.G."/>
            <person name="Hartmann A.H."/>
            <person name="Borriss R.B."/>
            <person name="Grosch R.G."/>
            <person name="Puehler A.P."/>
            <person name="Schlueter A.S."/>
        </authorList>
    </citation>
    <scope>NUCLEOTIDE SEQUENCE [LARGE SCALE GENOMIC DNA]</scope>
    <source>
        <strain evidence="2">AG1-IB / isolate 7/3/14</strain>
    </source>
</reference>
<accession>M5BQ56</accession>